<reference evidence="1" key="1">
    <citation type="journal article" date="2023" name="GigaByte">
        <title>Genome assembly of the bearded iris, Iris pallida Lam.</title>
        <authorList>
            <person name="Bruccoleri R.E."/>
            <person name="Oakeley E.J."/>
            <person name="Faust A.M.E."/>
            <person name="Altorfer M."/>
            <person name="Dessus-Babus S."/>
            <person name="Burckhardt D."/>
            <person name="Oertli M."/>
            <person name="Naumann U."/>
            <person name="Petersen F."/>
            <person name="Wong J."/>
        </authorList>
    </citation>
    <scope>NUCLEOTIDE SEQUENCE</scope>
    <source>
        <strain evidence="1">GSM-AAB239-AS_SAM_17_03QT</strain>
    </source>
</reference>
<gene>
    <name evidence="1" type="ORF">M6B38_238760</name>
</gene>
<evidence type="ECO:0000313" key="2">
    <source>
        <dbReference type="Proteomes" id="UP001140949"/>
    </source>
</evidence>
<sequence>MSSGTVGGWRSTWLGLAMLQLEYFVANLVREFEWREAKGDEVGLSVKPEFGDEVTSPC</sequence>
<protein>
    <submittedName>
        <fullName evidence="1">Cytochrome P450 89A2-like isoform X1</fullName>
    </submittedName>
</protein>
<dbReference type="EMBL" id="JANAVB010043419">
    <property type="protein sequence ID" value="KAJ6792661.1"/>
    <property type="molecule type" value="Genomic_DNA"/>
</dbReference>
<accession>A0AAX6DLN9</accession>
<organism evidence="1 2">
    <name type="scientific">Iris pallida</name>
    <name type="common">Sweet iris</name>
    <dbReference type="NCBI Taxonomy" id="29817"/>
    <lineage>
        <taxon>Eukaryota</taxon>
        <taxon>Viridiplantae</taxon>
        <taxon>Streptophyta</taxon>
        <taxon>Embryophyta</taxon>
        <taxon>Tracheophyta</taxon>
        <taxon>Spermatophyta</taxon>
        <taxon>Magnoliopsida</taxon>
        <taxon>Liliopsida</taxon>
        <taxon>Asparagales</taxon>
        <taxon>Iridaceae</taxon>
        <taxon>Iridoideae</taxon>
        <taxon>Irideae</taxon>
        <taxon>Iris</taxon>
    </lineage>
</organism>
<comment type="caution">
    <text evidence="1">The sequence shown here is derived from an EMBL/GenBank/DDBJ whole genome shotgun (WGS) entry which is preliminary data.</text>
</comment>
<name>A0AAX6DLN9_IRIPA</name>
<proteinExistence type="predicted"/>
<dbReference type="Proteomes" id="UP001140949">
    <property type="component" value="Unassembled WGS sequence"/>
</dbReference>
<evidence type="ECO:0000313" key="1">
    <source>
        <dbReference type="EMBL" id="KAJ6792661.1"/>
    </source>
</evidence>
<keyword evidence="2" id="KW-1185">Reference proteome</keyword>
<reference evidence="1" key="2">
    <citation type="submission" date="2023-04" db="EMBL/GenBank/DDBJ databases">
        <authorList>
            <person name="Bruccoleri R.E."/>
            <person name="Oakeley E.J."/>
            <person name="Faust A.-M."/>
            <person name="Dessus-Babus S."/>
            <person name="Altorfer M."/>
            <person name="Burckhardt D."/>
            <person name="Oertli M."/>
            <person name="Naumann U."/>
            <person name="Petersen F."/>
            <person name="Wong J."/>
        </authorList>
    </citation>
    <scope>NUCLEOTIDE SEQUENCE</scope>
    <source>
        <strain evidence="1">GSM-AAB239-AS_SAM_17_03QT</strain>
        <tissue evidence="1">Leaf</tissue>
    </source>
</reference>
<dbReference type="AlphaFoldDB" id="A0AAX6DLN9"/>